<keyword evidence="3" id="KW-0970">Cilium biogenesis/degradation</keyword>
<name>A0A1J4JMW5_9EUKA</name>
<evidence type="ECO:0000256" key="1">
    <source>
        <dbReference type="ARBA" id="ARBA00004611"/>
    </source>
</evidence>
<evidence type="ECO:0000256" key="5">
    <source>
        <dbReference type="ARBA" id="ARBA00023069"/>
    </source>
</evidence>
<evidence type="ECO:0000313" key="13">
    <source>
        <dbReference type="Proteomes" id="UP000179807"/>
    </source>
</evidence>
<dbReference type="OrthoDB" id="10258956at2759"/>
<reference evidence="12" key="1">
    <citation type="submission" date="2016-10" db="EMBL/GenBank/DDBJ databases">
        <authorList>
            <person name="Benchimol M."/>
            <person name="Almeida L.G."/>
            <person name="Vasconcelos A.T."/>
            <person name="Perreira-Neves A."/>
            <person name="Rosa I.A."/>
            <person name="Tasca T."/>
            <person name="Bogo M.R."/>
            <person name="de Souza W."/>
        </authorList>
    </citation>
    <scope>NUCLEOTIDE SEQUENCE [LARGE SCALE GENOMIC DNA]</scope>
    <source>
        <strain evidence="12">K</strain>
    </source>
</reference>
<dbReference type="PANTHER" id="PTHR22069:SF0">
    <property type="entry name" value="RADIAL SPOKE HEAD PROTEIN 9 HOMOLOG"/>
    <property type="match status" value="1"/>
</dbReference>
<dbReference type="GO" id="GO:0005930">
    <property type="term" value="C:axoneme"/>
    <property type="evidence" value="ECO:0007669"/>
    <property type="project" value="TreeGrafter"/>
</dbReference>
<comment type="subcellular location">
    <subcellularLocation>
        <location evidence="8">Cell projection</location>
        <location evidence="8">Kinocilium</location>
    </subcellularLocation>
    <subcellularLocation>
        <location evidence="1">Cytoplasm</location>
        <location evidence="1">Cytoskeleton</location>
        <location evidence="1">Flagellum axoneme</location>
    </subcellularLocation>
</comment>
<gene>
    <name evidence="12" type="ORF">TRFO_33692</name>
</gene>
<feature type="compositionally biased region" description="Acidic residues" evidence="11">
    <location>
        <begin position="136"/>
        <end position="165"/>
    </location>
</feature>
<evidence type="ECO:0000256" key="7">
    <source>
        <dbReference type="ARBA" id="ARBA00023273"/>
    </source>
</evidence>
<dbReference type="EMBL" id="MLAK01000987">
    <property type="protein sequence ID" value="OHS99775.1"/>
    <property type="molecule type" value="Genomic_DNA"/>
</dbReference>
<evidence type="ECO:0000256" key="6">
    <source>
        <dbReference type="ARBA" id="ARBA00023212"/>
    </source>
</evidence>
<keyword evidence="6" id="KW-0206">Cytoskeleton</keyword>
<dbReference type="VEuPathDB" id="TrichDB:TRFO_33692"/>
<keyword evidence="7" id="KW-0966">Cell projection</keyword>
<accession>A0A1J4JMW5</accession>
<evidence type="ECO:0000256" key="10">
    <source>
        <dbReference type="ARBA" id="ARBA00041080"/>
    </source>
</evidence>
<dbReference type="InterPro" id="IPR055316">
    <property type="entry name" value="RSP9"/>
</dbReference>
<keyword evidence="5" id="KW-0969">Cilium</keyword>
<dbReference type="GeneID" id="94843924"/>
<keyword evidence="13" id="KW-1185">Reference proteome</keyword>
<keyword evidence="2" id="KW-0963">Cytoplasm</keyword>
<evidence type="ECO:0000256" key="4">
    <source>
        <dbReference type="ARBA" id="ARBA00022846"/>
    </source>
</evidence>
<comment type="caution">
    <text evidence="12">The sequence shown here is derived from an EMBL/GenBank/DDBJ whole genome shotgun (WGS) entry which is preliminary data.</text>
</comment>
<evidence type="ECO:0000256" key="3">
    <source>
        <dbReference type="ARBA" id="ARBA00022794"/>
    </source>
</evidence>
<evidence type="ECO:0000256" key="11">
    <source>
        <dbReference type="SAM" id="MobiDB-lite"/>
    </source>
</evidence>
<dbReference type="GO" id="GO:0035082">
    <property type="term" value="P:axoneme assembly"/>
    <property type="evidence" value="ECO:0007669"/>
    <property type="project" value="InterPro"/>
</dbReference>
<dbReference type="AlphaFoldDB" id="A0A1J4JMW5"/>
<dbReference type="GO" id="GO:0060294">
    <property type="term" value="P:cilium movement involved in cell motility"/>
    <property type="evidence" value="ECO:0007669"/>
    <property type="project" value="TreeGrafter"/>
</dbReference>
<comment type="similarity">
    <text evidence="9">Belongs to the flagellar radial spoke RSP9 family.</text>
</comment>
<proteinExistence type="inferred from homology"/>
<dbReference type="Proteomes" id="UP000179807">
    <property type="component" value="Unassembled WGS sequence"/>
</dbReference>
<dbReference type="GO" id="GO:0044458">
    <property type="term" value="P:motile cilium assembly"/>
    <property type="evidence" value="ECO:0007669"/>
    <property type="project" value="TreeGrafter"/>
</dbReference>
<evidence type="ECO:0000256" key="2">
    <source>
        <dbReference type="ARBA" id="ARBA00022490"/>
    </source>
</evidence>
<protein>
    <recommendedName>
        <fullName evidence="10">Radial spoke head protein 9 homolog</fullName>
    </recommendedName>
</protein>
<evidence type="ECO:0000313" key="12">
    <source>
        <dbReference type="EMBL" id="OHS99775.1"/>
    </source>
</evidence>
<keyword evidence="4" id="KW-0282">Flagellum</keyword>
<sequence>MDFRWLNSLSEEFTGIGIAPTPREVLAMQASVPILAQKHGHDVTHFWGKLTGTQRAYLIIVCYTDGLLGEKTYYASLDGVSWFGLPLVTETLLFHCSHIRSRITGNPLTITKVNHPRKPIPFKEITALIPPKPRNEEEEEEEEQQEPEKEKDEEEEEEEEEELPEYESISITEDQRVACIVFIIDRNGLIFPQDSLLWKDVGHVMLNPLFKTVCDDVTLDDFCRLDKTVRGESARENGIIDTMPLLSEDLPTRGWVISKESFSGVTKISSRLWSGLCFLTKDHMWGTVYLGNGTRNTDFLFATE</sequence>
<feature type="region of interest" description="Disordered" evidence="11">
    <location>
        <begin position="124"/>
        <end position="168"/>
    </location>
</feature>
<evidence type="ECO:0000256" key="8">
    <source>
        <dbReference type="ARBA" id="ARBA00037822"/>
    </source>
</evidence>
<evidence type="ECO:0000256" key="9">
    <source>
        <dbReference type="ARBA" id="ARBA00038319"/>
    </source>
</evidence>
<dbReference type="RefSeq" id="XP_068352912.1">
    <property type="nucleotide sequence ID" value="XM_068509220.1"/>
</dbReference>
<dbReference type="PANTHER" id="PTHR22069">
    <property type="entry name" value="MITOCHONDRIAL RIBOSOMAL PROTEIN S18"/>
    <property type="match status" value="1"/>
</dbReference>
<organism evidence="12 13">
    <name type="scientific">Tritrichomonas foetus</name>
    <dbReference type="NCBI Taxonomy" id="1144522"/>
    <lineage>
        <taxon>Eukaryota</taxon>
        <taxon>Metamonada</taxon>
        <taxon>Parabasalia</taxon>
        <taxon>Tritrichomonadida</taxon>
        <taxon>Tritrichomonadidae</taxon>
        <taxon>Tritrichomonas</taxon>
    </lineage>
</organism>